<dbReference type="EMBL" id="BNCP01000002">
    <property type="protein sequence ID" value="GIL70120.1"/>
    <property type="molecule type" value="Genomic_DNA"/>
</dbReference>
<feature type="repeat" description="PPR" evidence="3">
    <location>
        <begin position="347"/>
        <end position="381"/>
    </location>
</feature>
<organism evidence="8 10">
    <name type="scientific">Volvox reticuliferus</name>
    <dbReference type="NCBI Taxonomy" id="1737510"/>
    <lineage>
        <taxon>Eukaryota</taxon>
        <taxon>Viridiplantae</taxon>
        <taxon>Chlorophyta</taxon>
        <taxon>core chlorophytes</taxon>
        <taxon>Chlorophyceae</taxon>
        <taxon>CS clade</taxon>
        <taxon>Chlamydomonadales</taxon>
        <taxon>Volvocaceae</taxon>
        <taxon>Volvox</taxon>
    </lineage>
</organism>
<dbReference type="EMBL" id="BNCQ01000005">
    <property type="protein sequence ID" value="GIL97841.1"/>
    <property type="molecule type" value="Genomic_DNA"/>
</dbReference>
<dbReference type="Proteomes" id="UP000722791">
    <property type="component" value="Unassembled WGS sequence"/>
</dbReference>
<dbReference type="Proteomes" id="UP000747110">
    <property type="component" value="Unassembled WGS sequence"/>
</dbReference>
<protein>
    <recommendedName>
        <fullName evidence="11">Pentacotripeptide-repeat region of PRORP domain-containing protein</fullName>
    </recommendedName>
</protein>
<evidence type="ECO:0000313" key="10">
    <source>
        <dbReference type="Proteomes" id="UP000747110"/>
    </source>
</evidence>
<feature type="repeat" description="PPR" evidence="3">
    <location>
        <begin position="452"/>
        <end position="486"/>
    </location>
</feature>
<evidence type="ECO:0000256" key="1">
    <source>
        <dbReference type="ARBA" id="ARBA00022737"/>
    </source>
</evidence>
<keyword evidence="1" id="KW-0677">Repeat</keyword>
<dbReference type="InterPro" id="IPR006671">
    <property type="entry name" value="Cyclin_N"/>
</dbReference>
<evidence type="ECO:0000259" key="7">
    <source>
        <dbReference type="Pfam" id="PF17177"/>
    </source>
</evidence>
<feature type="repeat" description="PPR" evidence="3">
    <location>
        <begin position="312"/>
        <end position="346"/>
    </location>
</feature>
<dbReference type="SUPFAM" id="SSF48452">
    <property type="entry name" value="TPR-like"/>
    <property type="match status" value="1"/>
</dbReference>
<dbReference type="InterPro" id="IPR011990">
    <property type="entry name" value="TPR-like_helical_dom_sf"/>
</dbReference>
<comment type="caution">
    <text evidence="8">The sequence shown here is derived from an EMBL/GenBank/DDBJ whole genome shotgun (WGS) entry which is preliminary data.</text>
</comment>
<dbReference type="InterPro" id="IPR033443">
    <property type="entry name" value="PROP1-like_PPR_dom"/>
</dbReference>
<dbReference type="Gene3D" id="1.25.40.10">
    <property type="entry name" value="Tetratricopeptide repeat domain"/>
    <property type="match status" value="3"/>
</dbReference>
<feature type="region of interest" description="Disordered" evidence="4">
    <location>
        <begin position="1"/>
        <end position="61"/>
    </location>
</feature>
<reference evidence="8" key="1">
    <citation type="journal article" date="2021" name="Proc. Natl. Acad. Sci. U.S.A.">
        <title>Three genomes in the algal genus Volvox reveal the fate of a haploid sex-determining region after a transition to homothallism.</title>
        <authorList>
            <person name="Yamamoto K."/>
            <person name="Hamaji T."/>
            <person name="Kawai-Toyooka H."/>
            <person name="Matsuzaki R."/>
            <person name="Takahashi F."/>
            <person name="Nishimura Y."/>
            <person name="Kawachi M."/>
            <person name="Noguchi H."/>
            <person name="Minakuchi Y."/>
            <person name="Umen J.G."/>
            <person name="Toyoda A."/>
            <person name="Nozaki H."/>
        </authorList>
    </citation>
    <scope>NUCLEOTIDE SEQUENCE</scope>
    <source>
        <strain evidence="9">NIES-3785</strain>
        <strain evidence="8">NIES-3786</strain>
    </source>
</reference>
<feature type="repeat" description="PPR" evidence="3">
    <location>
        <begin position="382"/>
        <end position="416"/>
    </location>
</feature>
<sequence length="1097" mass="119017">MRPDGRAHNAPPQEELRQRWMADSSAYYSSMNYGRQSEGQHPQQHQHHQALHKQQRPGAYHPGLPPQQAAAVGWGGQAIQEPSGYRVPWFGRSRSKYAGGKYGKKGGDQLYPSGGQGRFGGSGGAGPSSRGGEDVLSVEEMAVIIQKLQPNEPLPEVIFRALHHVDSRAVALLLKDLSRLGKDRRAMELFDWLRSANERSPLRALCDVYSYTATISLCIHGQDVERALELMQEMRTRNIERNVHTYTALMNVCIKCGKLPLALDIYNSMRAVNCTPNVVTYDTLVDVYGKLGQWERAIHVLDLMKQEGVEPVLRTYNTLIIACNMCNQPREALAVYQRLLADGFTPNSTTYNALISAYGKTTQLGKALEVYQEMLRQNMDRSVITYSSLISACEKAGQWETALRIFNEMQQDNCLPNTVTYNSLVTACAQGGQWEKATEVFEQMNAHGCTPDVVTYTALISAYERGGQWQKALQAFHKMCVQGCKPDAIVYNAIIDTLWETGIIWAQGKALQLFMTAVQQGHFRQEPLVRRPGRVEVNLHAMTAGVAMVCLYCWLLELRRIAMEKGTPHLPAVLAIVTDMGKASREQGNCIVKEAVAAMMSFWDAPFRLVQDGVYASVLEAGGMQVADWVTNTPFNAQLASLFPIGDSSKMTEEMYVMREQQVTQECQEAFAAVQHFENTHGLVLSNMSPGYVQQRPVLISRLLDLSSKLSLRDEVVHDAVLLMDRTASQAKQVPEDVLPLVGVAALIIAAKQGDSSDRVPTNAEIEQNTELPATAVAKMEWNIRGLLTDDISAISTMRCLKVYLERLGYRYLDKQDVYGMAGFAIMLAVESLYDLSLLNCRPSVVAAAILYAERRLRGAVPFWPSMLSKLTGYHDMSTPELTVAVRVAQKLSRKLVYAQMYKAQLIQLAGQAGPSAAPISVVPELASGPSGASAAPPPMVGHSVRAHMAPGTGGVMAGPLSAPTGAGMIAPPPPPPVVQSVMQPAAPHATAHAPATGQWQQGRYDHLAQGASSVAAPSDTTSGLVVGGAAAGSAGPGAASGPQQDDGAAIKALTQAMQGLATGPRSIQTGSQAALEQWQRLGAGGEEGGEGAGPVR</sequence>
<evidence type="ECO:0000256" key="3">
    <source>
        <dbReference type="PROSITE-ProRule" id="PRU00708"/>
    </source>
</evidence>
<dbReference type="PROSITE" id="PS51375">
    <property type="entry name" value="PPR"/>
    <property type="match status" value="8"/>
</dbReference>
<keyword evidence="2" id="KW-0195">Cyclin</keyword>
<feature type="compositionally biased region" description="Gly residues" evidence="4">
    <location>
        <begin position="114"/>
        <end position="126"/>
    </location>
</feature>
<name>A0A8J4FFM7_9CHLO</name>
<dbReference type="PANTHER" id="PTHR47936">
    <property type="entry name" value="PPR_LONG DOMAIN-CONTAINING PROTEIN"/>
    <property type="match status" value="1"/>
</dbReference>
<dbReference type="AlphaFoldDB" id="A0A8J4FFM7"/>
<dbReference type="CDD" id="cd20529">
    <property type="entry name" value="CYCLIN_CCNJ-like_rpt2"/>
    <property type="match status" value="1"/>
</dbReference>
<feature type="compositionally biased region" description="Basic residues" evidence="4">
    <location>
        <begin position="44"/>
        <end position="55"/>
    </location>
</feature>
<feature type="domain" description="Cyclin N-terminal" evidence="5">
    <location>
        <begin position="694"/>
        <end position="781"/>
    </location>
</feature>
<dbReference type="Pfam" id="PF01535">
    <property type="entry name" value="PPR"/>
    <property type="match status" value="1"/>
</dbReference>
<feature type="repeat" description="PPR" evidence="3">
    <location>
        <begin position="207"/>
        <end position="241"/>
    </location>
</feature>
<feature type="compositionally biased region" description="Polar residues" evidence="4">
    <location>
        <begin position="26"/>
        <end position="35"/>
    </location>
</feature>
<keyword evidence="10" id="KW-1185">Reference proteome</keyword>
<dbReference type="InterPro" id="IPR002885">
    <property type="entry name" value="PPR_rpt"/>
</dbReference>
<accession>A0A8J4FFM7</accession>
<dbReference type="NCBIfam" id="TIGR00756">
    <property type="entry name" value="PPR"/>
    <property type="match status" value="8"/>
</dbReference>
<feature type="region of interest" description="Disordered" evidence="4">
    <location>
        <begin position="101"/>
        <end position="132"/>
    </location>
</feature>
<evidence type="ECO:0000256" key="2">
    <source>
        <dbReference type="ARBA" id="ARBA00023127"/>
    </source>
</evidence>
<evidence type="ECO:0008006" key="11">
    <source>
        <dbReference type="Google" id="ProtNLM"/>
    </source>
</evidence>
<feature type="domain" description="PROP1-like PPR" evidence="7">
    <location>
        <begin position="211"/>
        <end position="357"/>
    </location>
</feature>
<gene>
    <name evidence="8" type="ORF">Vretifemale_875</name>
    <name evidence="9" type="ORF">Vretimale_3386</name>
</gene>
<feature type="repeat" description="PPR" evidence="3">
    <location>
        <begin position="417"/>
        <end position="451"/>
    </location>
</feature>
<evidence type="ECO:0000256" key="4">
    <source>
        <dbReference type="SAM" id="MobiDB-lite"/>
    </source>
</evidence>
<dbReference type="InterPro" id="IPR004367">
    <property type="entry name" value="Cyclin_C-dom"/>
</dbReference>
<dbReference type="Pfam" id="PF17177">
    <property type="entry name" value="PPR_long"/>
    <property type="match status" value="1"/>
</dbReference>
<evidence type="ECO:0000259" key="6">
    <source>
        <dbReference type="Pfam" id="PF02984"/>
    </source>
</evidence>
<dbReference type="Pfam" id="PF13041">
    <property type="entry name" value="PPR_2"/>
    <property type="match status" value="1"/>
</dbReference>
<dbReference type="OrthoDB" id="42736at2759"/>
<proteinExistence type="predicted"/>
<dbReference type="Gene3D" id="1.10.472.10">
    <property type="entry name" value="Cyclin-like"/>
    <property type="match status" value="2"/>
</dbReference>
<feature type="repeat" description="PPR" evidence="3">
    <location>
        <begin position="277"/>
        <end position="311"/>
    </location>
</feature>
<evidence type="ECO:0000313" key="8">
    <source>
        <dbReference type="EMBL" id="GIL70120.1"/>
    </source>
</evidence>
<dbReference type="InterPro" id="IPR036915">
    <property type="entry name" value="Cyclin-like_sf"/>
</dbReference>
<dbReference type="PANTHER" id="PTHR47936:SF1">
    <property type="entry name" value="PENTATRICOPEPTIDE REPEAT-CONTAINING PROTEIN GUN1, CHLOROPLASTIC"/>
    <property type="match status" value="1"/>
</dbReference>
<dbReference type="SUPFAM" id="SSF47954">
    <property type="entry name" value="Cyclin-like"/>
    <property type="match status" value="2"/>
</dbReference>
<feature type="domain" description="Cyclin C-terminal" evidence="6">
    <location>
        <begin position="825"/>
        <end position="876"/>
    </location>
</feature>
<dbReference type="Pfam" id="PF00134">
    <property type="entry name" value="Cyclin_N"/>
    <property type="match status" value="1"/>
</dbReference>
<evidence type="ECO:0000259" key="5">
    <source>
        <dbReference type="Pfam" id="PF00134"/>
    </source>
</evidence>
<evidence type="ECO:0000313" key="9">
    <source>
        <dbReference type="EMBL" id="GIL97841.1"/>
    </source>
</evidence>
<dbReference type="Pfam" id="PF02984">
    <property type="entry name" value="Cyclin_C"/>
    <property type="match status" value="1"/>
</dbReference>
<feature type="repeat" description="PPR" evidence="3">
    <location>
        <begin position="242"/>
        <end position="276"/>
    </location>
</feature>